<keyword evidence="2" id="KW-1185">Reference proteome</keyword>
<accession>A0A2X4XPN7</accession>
<dbReference type="RefSeq" id="WP_170126497.1">
    <property type="nucleotide sequence ID" value="NZ_LR698987.1"/>
</dbReference>
<organism evidence="1 2">
    <name type="scientific">Leminorella richardii</name>
    <dbReference type="NCBI Taxonomy" id="158841"/>
    <lineage>
        <taxon>Bacteria</taxon>
        <taxon>Pseudomonadati</taxon>
        <taxon>Pseudomonadota</taxon>
        <taxon>Gammaproteobacteria</taxon>
        <taxon>Enterobacterales</taxon>
        <taxon>Budviciaceae</taxon>
        <taxon>Leminorella</taxon>
    </lineage>
</organism>
<protein>
    <recommendedName>
        <fullName evidence="3">Lipoprotein</fullName>
    </recommendedName>
</protein>
<dbReference type="Proteomes" id="UP000249005">
    <property type="component" value="Chromosome 1"/>
</dbReference>
<evidence type="ECO:0008006" key="3">
    <source>
        <dbReference type="Google" id="ProtNLM"/>
    </source>
</evidence>
<dbReference type="EMBL" id="LS483470">
    <property type="protein sequence ID" value="SQI38644.1"/>
    <property type="molecule type" value="Genomic_DNA"/>
</dbReference>
<reference evidence="1 2" key="1">
    <citation type="submission" date="2018-06" db="EMBL/GenBank/DDBJ databases">
        <authorList>
            <consortium name="Pathogen Informatics"/>
            <person name="Doyle S."/>
        </authorList>
    </citation>
    <scope>NUCLEOTIDE SEQUENCE [LARGE SCALE GENOMIC DNA]</scope>
    <source>
        <strain evidence="1 2">NCTC12151</strain>
    </source>
</reference>
<evidence type="ECO:0000313" key="2">
    <source>
        <dbReference type="Proteomes" id="UP000249005"/>
    </source>
</evidence>
<gene>
    <name evidence="1" type="ORF">NCTC12151_01243</name>
</gene>
<dbReference type="AlphaFoldDB" id="A0A2X4XPN7"/>
<dbReference type="PROSITE" id="PS51257">
    <property type="entry name" value="PROKAR_LIPOPROTEIN"/>
    <property type="match status" value="1"/>
</dbReference>
<sequence length="45" mass="4586">MFNLKRLTASTLFICTLLLTGCNQVSDGGCGSIASQAIPLVCGPA</sequence>
<evidence type="ECO:0000313" key="1">
    <source>
        <dbReference type="EMBL" id="SQI38644.1"/>
    </source>
</evidence>
<proteinExistence type="predicted"/>
<dbReference type="KEGG" id="lri:NCTC12151_01243"/>
<name>A0A2X4XPN7_9GAMM</name>